<dbReference type="EMBL" id="JAGDFL010000347">
    <property type="protein sequence ID" value="KAG7391956.1"/>
    <property type="molecule type" value="Genomic_DNA"/>
</dbReference>
<dbReference type="GO" id="GO:0034220">
    <property type="term" value="P:monoatomic ion transmembrane transport"/>
    <property type="evidence" value="ECO:0007669"/>
    <property type="project" value="UniProtKB-KW"/>
</dbReference>
<dbReference type="AlphaFoldDB" id="A0A8T1WEZ6"/>
<keyword evidence="1" id="KW-0407">Ion channel</keyword>
<name>A0A8T1WEZ6_9STRA</name>
<keyword evidence="1" id="KW-0813">Transport</keyword>
<organism evidence="1 2">
    <name type="scientific">Phytophthora boehmeriae</name>
    <dbReference type="NCBI Taxonomy" id="109152"/>
    <lineage>
        <taxon>Eukaryota</taxon>
        <taxon>Sar</taxon>
        <taxon>Stramenopiles</taxon>
        <taxon>Oomycota</taxon>
        <taxon>Peronosporomycetes</taxon>
        <taxon>Peronosporales</taxon>
        <taxon>Peronosporaceae</taxon>
        <taxon>Phytophthora</taxon>
    </lineage>
</organism>
<reference evidence="1" key="1">
    <citation type="submission" date="2021-02" db="EMBL/GenBank/DDBJ databases">
        <authorList>
            <person name="Palmer J.M."/>
        </authorList>
    </citation>
    <scope>NUCLEOTIDE SEQUENCE</scope>
    <source>
        <strain evidence="1">SCRP23</strain>
    </source>
</reference>
<keyword evidence="1" id="KW-0406">Ion transport</keyword>
<gene>
    <name evidence="1" type="primary">KCNAB2_6</name>
    <name evidence="1" type="ORF">PHYBOEH_006527</name>
</gene>
<comment type="caution">
    <text evidence="1">The sequence shown here is derived from an EMBL/GenBank/DDBJ whole genome shotgun (WGS) entry which is preliminary data.</text>
</comment>
<evidence type="ECO:0000313" key="2">
    <source>
        <dbReference type="Proteomes" id="UP000693981"/>
    </source>
</evidence>
<keyword evidence="2" id="KW-1185">Reference proteome</keyword>
<accession>A0A8T1WEZ6</accession>
<evidence type="ECO:0000313" key="1">
    <source>
        <dbReference type="EMBL" id="KAG7391956.1"/>
    </source>
</evidence>
<dbReference type="Proteomes" id="UP000693981">
    <property type="component" value="Unassembled WGS sequence"/>
</dbReference>
<dbReference type="OrthoDB" id="2310150at2759"/>
<protein>
    <submittedName>
        <fullName evidence="1">Voltage-gated potassium channel subunit beta-2</fullName>
    </submittedName>
</protein>
<proteinExistence type="predicted"/>
<sequence length="79" mass="8837">MEHSKVEFAGDVNDGIRFADPFFNNLFGDMFGFVWSKSDELKMTSNELGCSLTHLSMAWCISNESVFMVLVGASRPSHL</sequence>